<dbReference type="CDD" id="cd00090">
    <property type="entry name" value="HTH_ARSR"/>
    <property type="match status" value="1"/>
</dbReference>
<comment type="caution">
    <text evidence="2">The sequence shown here is derived from an EMBL/GenBank/DDBJ whole genome shotgun (WGS) entry which is preliminary data.</text>
</comment>
<dbReference type="AlphaFoldDB" id="A0A832RZ25"/>
<protein>
    <submittedName>
        <fullName evidence="2">Helix-turn-helix domain-containing protein</fullName>
    </submittedName>
</protein>
<dbReference type="Proteomes" id="UP000600363">
    <property type="component" value="Unassembled WGS sequence"/>
</dbReference>
<gene>
    <name evidence="2" type="ORF">HA299_05075</name>
</gene>
<dbReference type="Gene3D" id="1.10.10.10">
    <property type="entry name" value="Winged helix-like DNA-binding domain superfamily/Winged helix DNA-binding domain"/>
    <property type="match status" value="1"/>
</dbReference>
<feature type="domain" description="Transcription regulator TrmB N-terminal" evidence="1">
    <location>
        <begin position="22"/>
        <end position="92"/>
    </location>
</feature>
<organism evidence="2 3">
    <name type="scientific">Methermicoccus shengliensis</name>
    <dbReference type="NCBI Taxonomy" id="660064"/>
    <lineage>
        <taxon>Archaea</taxon>
        <taxon>Methanobacteriati</taxon>
        <taxon>Methanobacteriota</taxon>
        <taxon>Stenosarchaea group</taxon>
        <taxon>Methanomicrobia</taxon>
        <taxon>Methanosarcinales</taxon>
        <taxon>Methermicoccaceae</taxon>
        <taxon>Methermicoccus</taxon>
    </lineage>
</organism>
<dbReference type="InterPro" id="IPR011991">
    <property type="entry name" value="ArsR-like_HTH"/>
</dbReference>
<proteinExistence type="predicted"/>
<dbReference type="SUPFAM" id="SSF46785">
    <property type="entry name" value="Winged helix' DNA-binding domain"/>
    <property type="match status" value="1"/>
</dbReference>
<name>A0A832RZ25_9EURY</name>
<dbReference type="InterPro" id="IPR036390">
    <property type="entry name" value="WH_DNA-bd_sf"/>
</dbReference>
<evidence type="ECO:0000259" key="1">
    <source>
        <dbReference type="Pfam" id="PF01978"/>
    </source>
</evidence>
<evidence type="ECO:0000313" key="3">
    <source>
        <dbReference type="Proteomes" id="UP000600363"/>
    </source>
</evidence>
<dbReference type="InterPro" id="IPR036388">
    <property type="entry name" value="WH-like_DNA-bd_sf"/>
</dbReference>
<dbReference type="Pfam" id="PF01978">
    <property type="entry name" value="TrmB"/>
    <property type="match status" value="1"/>
</dbReference>
<evidence type="ECO:0000313" key="2">
    <source>
        <dbReference type="EMBL" id="HIH69966.1"/>
    </source>
</evidence>
<dbReference type="InterPro" id="IPR002831">
    <property type="entry name" value="Tscrpt_reg_TrmB_N"/>
</dbReference>
<accession>A0A832RZ25</accession>
<reference evidence="2" key="1">
    <citation type="journal article" date="2020" name="bioRxiv">
        <title>A rank-normalized archaeal taxonomy based on genome phylogeny resolves widespread incomplete and uneven classifications.</title>
        <authorList>
            <person name="Rinke C."/>
            <person name="Chuvochina M."/>
            <person name="Mussig A.J."/>
            <person name="Chaumeil P.-A."/>
            <person name="Waite D.W."/>
            <person name="Whitman W.B."/>
            <person name="Parks D.H."/>
            <person name="Hugenholtz P."/>
        </authorList>
    </citation>
    <scope>NUCLEOTIDE SEQUENCE</scope>
    <source>
        <strain evidence="2">UBA12518</strain>
    </source>
</reference>
<sequence length="123" mass="14155">MARSIVEIIRGDLECNDLAECVLGLKGLDLQTYKLLCKEGDMTVERLSERLGKEKSTVYRALQNLLSAGLVSRRKMVIEGGGYYYIYRALDPHVLKQNLIANINQWYHKMMSFVKDIDKEILK</sequence>
<dbReference type="EMBL" id="DUIH01000017">
    <property type="protein sequence ID" value="HIH69966.1"/>
    <property type="molecule type" value="Genomic_DNA"/>
</dbReference>